<proteinExistence type="predicted"/>
<dbReference type="PANTHER" id="PTHR40274">
    <property type="entry name" value="VIRGINIAMYCIN B LYASE"/>
    <property type="match status" value="1"/>
</dbReference>
<comment type="caution">
    <text evidence="2">The sequence shown here is derived from an EMBL/GenBank/DDBJ whole genome shotgun (WGS) entry which is preliminary data.</text>
</comment>
<dbReference type="PANTHER" id="PTHR40274:SF3">
    <property type="entry name" value="VIRGINIAMYCIN B LYASE"/>
    <property type="match status" value="1"/>
</dbReference>
<sequence length="343" mass="36335">MERWITTLCAVALLGFAAVSDGHAATLLIGNTETSSIVQIDTETSEVKEFIAAGSGGLISPDDLTYGPDGNLYVSSGTNTTGQILKYDGKTGAALGVFAETPGLRRPYGVAFGPDGYMYVSSFRSDEILRFDAETGDFFDVFAAGDGTMDGLNGPNDLLFTEDGRLLVTTQGSVADASGEISFEFDSQVLAYDIETGVGEVFVQQPSPSPDSFGFVSFLGLTIGPDDLLYTSDFANGIRVYDPFTGTLLDELDTNFTGTTPSGNFIGNLAFLEEDLFFVGFDLNNGDLGSLLLATDGAPDVFLTDALLQRPIGLTVMPQPIPLPASLPLLFAGLIALRGLRRR</sequence>
<dbReference type="OrthoDB" id="195736at2"/>
<gene>
    <name evidence="2" type="ORF">KIN_02560</name>
</gene>
<dbReference type="AlphaFoldDB" id="A0A6N6JDB4"/>
<name>A0A6N6JDB4_9RHOB</name>
<feature type="signal peptide" evidence="1">
    <location>
        <begin position="1"/>
        <end position="24"/>
    </location>
</feature>
<dbReference type="InterPro" id="IPR011042">
    <property type="entry name" value="6-blade_b-propeller_TolB-like"/>
</dbReference>
<dbReference type="Proteomes" id="UP000436822">
    <property type="component" value="Unassembled WGS sequence"/>
</dbReference>
<feature type="chain" id="PRO_5026732196" evidence="1">
    <location>
        <begin position="25"/>
        <end position="343"/>
    </location>
</feature>
<evidence type="ECO:0000313" key="3">
    <source>
        <dbReference type="Proteomes" id="UP000436822"/>
    </source>
</evidence>
<keyword evidence="1" id="KW-0732">Signal</keyword>
<accession>A0A6N6JDB4</accession>
<evidence type="ECO:0000313" key="2">
    <source>
        <dbReference type="EMBL" id="GFE63182.1"/>
    </source>
</evidence>
<organism evidence="2 3">
    <name type="scientific">Litoreibacter roseus</name>
    <dbReference type="NCBI Taxonomy" id="2601869"/>
    <lineage>
        <taxon>Bacteria</taxon>
        <taxon>Pseudomonadati</taxon>
        <taxon>Pseudomonadota</taxon>
        <taxon>Alphaproteobacteria</taxon>
        <taxon>Rhodobacterales</taxon>
        <taxon>Roseobacteraceae</taxon>
        <taxon>Litoreibacter</taxon>
    </lineage>
</organism>
<dbReference type="EMBL" id="BLJE01000001">
    <property type="protein sequence ID" value="GFE63182.1"/>
    <property type="molecule type" value="Genomic_DNA"/>
</dbReference>
<protein>
    <submittedName>
        <fullName evidence="2">Uncharacterized protein</fullName>
    </submittedName>
</protein>
<dbReference type="SUPFAM" id="SSF63829">
    <property type="entry name" value="Calcium-dependent phosphotriesterase"/>
    <property type="match status" value="1"/>
</dbReference>
<reference evidence="2 3" key="1">
    <citation type="submission" date="2019-12" db="EMBL/GenBank/DDBJ databases">
        <title>Litoreibacter badius sp. nov., a novel bacteriochlorophyll a-containing bacterium in the genus Litoreibacter.</title>
        <authorList>
            <person name="Kanamuro M."/>
            <person name="Takabe Y."/>
            <person name="Mori K."/>
            <person name="Takaichi S."/>
            <person name="Hanada S."/>
        </authorList>
    </citation>
    <scope>NUCLEOTIDE SEQUENCE [LARGE SCALE GENOMIC DNA]</scope>
    <source>
        <strain evidence="2 3">K6</strain>
    </source>
</reference>
<dbReference type="InterPro" id="IPR051344">
    <property type="entry name" value="Vgb"/>
</dbReference>
<keyword evidence="3" id="KW-1185">Reference proteome</keyword>
<evidence type="ECO:0000256" key="1">
    <source>
        <dbReference type="SAM" id="SignalP"/>
    </source>
</evidence>
<dbReference type="Gene3D" id="2.120.10.30">
    <property type="entry name" value="TolB, C-terminal domain"/>
    <property type="match status" value="1"/>
</dbReference>
<dbReference type="RefSeq" id="WP_159804145.1">
    <property type="nucleotide sequence ID" value="NZ_BLJE01000001.1"/>
</dbReference>